<dbReference type="PANTHER" id="PTHR48078">
    <property type="entry name" value="THREONINE DEHYDRATASE, MITOCHONDRIAL-RELATED"/>
    <property type="match status" value="1"/>
</dbReference>
<accession>A0A3E0UJD3</accession>
<dbReference type="InterPro" id="IPR001926">
    <property type="entry name" value="TrpB-like_PALP"/>
</dbReference>
<evidence type="ECO:0000256" key="2">
    <source>
        <dbReference type="ARBA" id="ARBA00022898"/>
    </source>
</evidence>
<dbReference type="AlphaFoldDB" id="A0A3E0UJD3"/>
<keyword evidence="2" id="KW-0663">Pyridoxal phosphate</keyword>
<comment type="cofactor">
    <cofactor evidence="1">
        <name>pyridoxal 5'-phosphate</name>
        <dbReference type="ChEBI" id="CHEBI:597326"/>
    </cofactor>
</comment>
<dbReference type="PANTHER" id="PTHR48078:SF7">
    <property type="entry name" value="BLL6502 PROTEIN"/>
    <property type="match status" value="1"/>
</dbReference>
<dbReference type="GO" id="GO:0006567">
    <property type="term" value="P:L-threonine catabolic process"/>
    <property type="evidence" value="ECO:0007669"/>
    <property type="project" value="TreeGrafter"/>
</dbReference>
<dbReference type="CDD" id="cd01562">
    <property type="entry name" value="Thr-dehyd"/>
    <property type="match status" value="1"/>
</dbReference>
<dbReference type="GO" id="GO:0006565">
    <property type="term" value="P:L-serine catabolic process"/>
    <property type="evidence" value="ECO:0007669"/>
    <property type="project" value="TreeGrafter"/>
</dbReference>
<dbReference type="EMBL" id="QUOV01000001">
    <property type="protein sequence ID" value="REL35872.1"/>
    <property type="molecule type" value="Genomic_DNA"/>
</dbReference>
<evidence type="ECO:0000256" key="3">
    <source>
        <dbReference type="ARBA" id="ARBA00023239"/>
    </source>
</evidence>
<evidence type="ECO:0000256" key="1">
    <source>
        <dbReference type="ARBA" id="ARBA00001933"/>
    </source>
</evidence>
<evidence type="ECO:0000313" key="5">
    <source>
        <dbReference type="EMBL" id="REL35872.1"/>
    </source>
</evidence>
<gene>
    <name evidence="5" type="ORF">DXX92_11305</name>
</gene>
<keyword evidence="3" id="KW-0456">Lyase</keyword>
<dbReference type="NCBIfam" id="NF004771">
    <property type="entry name" value="PRK06110.1"/>
    <property type="match status" value="1"/>
</dbReference>
<evidence type="ECO:0000259" key="4">
    <source>
        <dbReference type="Pfam" id="PF00291"/>
    </source>
</evidence>
<dbReference type="Pfam" id="PF00291">
    <property type="entry name" value="PALP"/>
    <property type="match status" value="1"/>
</dbReference>
<dbReference type="GO" id="GO:0009097">
    <property type="term" value="P:isoleucine biosynthetic process"/>
    <property type="evidence" value="ECO:0007669"/>
    <property type="project" value="TreeGrafter"/>
</dbReference>
<dbReference type="GO" id="GO:0003941">
    <property type="term" value="F:L-serine ammonia-lyase activity"/>
    <property type="evidence" value="ECO:0007669"/>
    <property type="project" value="TreeGrafter"/>
</dbReference>
<dbReference type="RefSeq" id="WP_116000539.1">
    <property type="nucleotide sequence ID" value="NZ_QUOV01000001.1"/>
</dbReference>
<protein>
    <submittedName>
        <fullName evidence="5">Threonine dehydratase</fullName>
    </submittedName>
</protein>
<dbReference type="InterPro" id="IPR050147">
    <property type="entry name" value="Ser/Thr_Dehydratase"/>
</dbReference>
<dbReference type="GO" id="GO:0004794">
    <property type="term" value="F:threonine deaminase activity"/>
    <property type="evidence" value="ECO:0007669"/>
    <property type="project" value="TreeGrafter"/>
</dbReference>
<feature type="domain" description="Tryptophan synthase beta chain-like PALP" evidence="4">
    <location>
        <begin position="19"/>
        <end position="307"/>
    </location>
</feature>
<dbReference type="Gene3D" id="3.40.50.1100">
    <property type="match status" value="2"/>
</dbReference>
<dbReference type="OrthoDB" id="9811476at2"/>
<name>A0A3E0UJD3_9GAMM</name>
<evidence type="ECO:0000313" key="6">
    <source>
        <dbReference type="Proteomes" id="UP000256999"/>
    </source>
</evidence>
<dbReference type="InterPro" id="IPR036052">
    <property type="entry name" value="TrpB-like_PALP_sf"/>
</dbReference>
<reference evidence="5 6" key="1">
    <citation type="submission" date="2018-08" db="EMBL/GenBank/DDBJ databases">
        <title>Thalassotalea euphylliae genome.</title>
        <authorList>
            <person name="Summers S."/>
            <person name="Rice S.A."/>
            <person name="Freckelton M.L."/>
            <person name="Nedved B.T."/>
            <person name="Hadfield M.G."/>
        </authorList>
    </citation>
    <scope>NUCLEOTIDE SEQUENCE [LARGE SCALE GENOMIC DNA]</scope>
    <source>
        <strain evidence="5 6">H2</strain>
    </source>
</reference>
<dbReference type="SUPFAM" id="SSF53686">
    <property type="entry name" value="Tryptophan synthase beta subunit-like PLP-dependent enzymes"/>
    <property type="match status" value="1"/>
</dbReference>
<sequence>MFNLSDINHAADVIYQIMPPTPQYNWPQLSKQLGCDVWVKHENHTPTTAFKVRGGIYLLDQLMQSADRPAGILSATRGNHGQSLSFAGQKTGMPVTIVVPEGNSEDQNAAIKGFGANLVVHGKDFEAARQHSASLVESTGYQPVAPFAPELVIGVATYALEFLQAVKDLDVVYVPIGMGSGICGLIKTRDLLGIKTEIVGVVAEGAPAFAESFNAGKIIPGQEVNTLADGVATRTPLPEAFEIIKGGASRVITVTEQQITQAMYLYFKTTHNLSEGAGAVSLAGLIAEQANMKGKMKGKRVGVVLSGGNIDFARFSEYISPYLSGDLMASVGASAA</sequence>
<organism evidence="5 6">
    <name type="scientific">Thalassotalea euphylliae</name>
    <dbReference type="NCBI Taxonomy" id="1655234"/>
    <lineage>
        <taxon>Bacteria</taxon>
        <taxon>Pseudomonadati</taxon>
        <taxon>Pseudomonadota</taxon>
        <taxon>Gammaproteobacteria</taxon>
        <taxon>Alteromonadales</taxon>
        <taxon>Colwelliaceae</taxon>
        <taxon>Thalassotalea</taxon>
    </lineage>
</organism>
<dbReference type="Proteomes" id="UP000256999">
    <property type="component" value="Unassembled WGS sequence"/>
</dbReference>
<comment type="caution">
    <text evidence="5">The sequence shown here is derived from an EMBL/GenBank/DDBJ whole genome shotgun (WGS) entry which is preliminary data.</text>
</comment>
<proteinExistence type="predicted"/>